<keyword evidence="2" id="KW-0378">Hydrolase</keyword>
<dbReference type="EMBL" id="CP050177">
    <property type="protein sequence ID" value="QIQ06582.1"/>
    <property type="molecule type" value="Genomic_DNA"/>
</dbReference>
<dbReference type="AlphaFoldDB" id="A0A6G9H7R3"/>
<dbReference type="InterPro" id="IPR051411">
    <property type="entry name" value="Polyketide_trans_af380"/>
</dbReference>
<dbReference type="PANTHER" id="PTHR47751">
    <property type="entry name" value="SUPERFAMILY HYDROLASE, PUTATIVE (AFU_ORTHOLOGUE AFUA_2G16580)-RELATED"/>
    <property type="match status" value="1"/>
</dbReference>
<feature type="domain" description="Dienelactone hydrolase" evidence="1">
    <location>
        <begin position="30"/>
        <end position="137"/>
    </location>
</feature>
<name>A0A6G9H7R3_9ACTN</name>
<dbReference type="InterPro" id="IPR029058">
    <property type="entry name" value="AB_hydrolase_fold"/>
</dbReference>
<dbReference type="SUPFAM" id="SSF53474">
    <property type="entry name" value="alpha/beta-Hydrolases"/>
    <property type="match status" value="1"/>
</dbReference>
<evidence type="ECO:0000259" key="1">
    <source>
        <dbReference type="Pfam" id="PF01738"/>
    </source>
</evidence>
<evidence type="ECO:0000313" key="2">
    <source>
        <dbReference type="EMBL" id="QIQ06582.1"/>
    </source>
</evidence>
<dbReference type="KEGG" id="slia:HA039_00220"/>
<accession>A0A6G9H7R3</accession>
<dbReference type="GO" id="GO:0016787">
    <property type="term" value="F:hydrolase activity"/>
    <property type="evidence" value="ECO:0007669"/>
    <property type="project" value="UniProtKB-KW"/>
</dbReference>
<dbReference type="InterPro" id="IPR002925">
    <property type="entry name" value="Dienelactn_hydro"/>
</dbReference>
<evidence type="ECO:0000313" key="3">
    <source>
        <dbReference type="Proteomes" id="UP000501179"/>
    </source>
</evidence>
<dbReference type="PANTHER" id="PTHR47751:SF1">
    <property type="entry name" value="SUPERFAMILY HYDROLASE, PUTATIVE (AFU_ORTHOLOGUE AFUA_2G16580)-RELATED"/>
    <property type="match status" value="1"/>
</dbReference>
<dbReference type="Proteomes" id="UP000501179">
    <property type="component" value="Chromosome"/>
</dbReference>
<gene>
    <name evidence="2" type="ORF">HA039_00220</name>
</gene>
<dbReference type="Pfam" id="PF01738">
    <property type="entry name" value="DLH"/>
    <property type="match status" value="1"/>
</dbReference>
<dbReference type="Gene3D" id="1.10.10.800">
    <property type="match status" value="1"/>
</dbReference>
<keyword evidence="3" id="KW-1185">Reference proteome</keyword>
<protein>
    <submittedName>
        <fullName evidence="2">Alpha/beta hydrolase</fullName>
    </submittedName>
</protein>
<organism evidence="2 3">
    <name type="scientific">Streptomyces liangshanensis</name>
    <dbReference type="NCBI Taxonomy" id="2717324"/>
    <lineage>
        <taxon>Bacteria</taxon>
        <taxon>Bacillati</taxon>
        <taxon>Actinomycetota</taxon>
        <taxon>Actinomycetes</taxon>
        <taxon>Kitasatosporales</taxon>
        <taxon>Streptomycetaceae</taxon>
        <taxon>Streptomyces</taxon>
    </lineage>
</organism>
<dbReference type="Gene3D" id="3.40.50.1820">
    <property type="entry name" value="alpha/beta hydrolase"/>
    <property type="match status" value="1"/>
</dbReference>
<sequence length="314" mass="33523">MRTDVTFPSNGLMLAGHLYTPDAPGPRTEAPHPLPAIVVGHPASGVKEQAAGLYAERLAREGFVTLAFDAAHQGESEGVPRGLEDPDQRVEDIKAAVSFLGVRPEVDPDRIGALGICASGGYVVPAAATDHRIGAVATVSAADIGRQFREGADGTQDPAVVRGMLDAAAAARSAEARGEGAGVFPIFPATEEEARALGPHTFDGWEYYRTDRARHPRSAEAFTWNSVDRIVTFEPFRFVSLIAPRPLLMIVGTEAVTSHMTTEAFADAGEPKRLHWIDGASHVDLYDKDKYVTPAVAELTAFFRKRLGDASPVG</sequence>
<proteinExistence type="predicted"/>
<reference evidence="2 3" key="1">
    <citation type="submission" date="2020-03" db="EMBL/GenBank/DDBJ databases">
        <title>A novel species.</title>
        <authorList>
            <person name="Gao J."/>
        </authorList>
    </citation>
    <scope>NUCLEOTIDE SEQUENCE [LARGE SCALE GENOMIC DNA]</scope>
    <source>
        <strain evidence="2 3">QMT-12</strain>
    </source>
</reference>